<comment type="similarity">
    <text evidence="3">Belongs to the glutaminase PdxT/SNO family.</text>
</comment>
<dbReference type="RefSeq" id="WP_377933112.1">
    <property type="nucleotide sequence ID" value="NZ_JBHUMF010000010.1"/>
</dbReference>
<dbReference type="HAMAP" id="MF_01615">
    <property type="entry name" value="PdxT"/>
    <property type="match status" value="1"/>
</dbReference>
<dbReference type="InterPro" id="IPR029062">
    <property type="entry name" value="Class_I_gatase-like"/>
</dbReference>
<dbReference type="EC" id="4.3.3.6" evidence="3"/>
<comment type="subunit">
    <text evidence="3">In the presence of PdxS, forms a dodecamer of heterodimers. Only shows activity in the heterodimer.</text>
</comment>
<sequence length="196" mass="21692">MITIGVLGLQGAVREHIRSIESCGAEAVVVKRVEQLESLDGIIMPGGESTTMRRLIDRYGFMEPLKEFAAKGKPIFGTCAGLILLAKQIAGYDEPHLGLMDITVERNSFGRQRESFETDLDIPHVGDNFNAVFIRAPHIIEAGEDVEILAKHGDRIVMARHGQFLGCSFHPELTDDNRLTAFFIEMVKEAKEKALA</sequence>
<keyword evidence="1 3" id="KW-0663">Pyridoxal phosphate</keyword>
<feature type="active site" description="Charge relay system" evidence="3">
    <location>
        <position position="170"/>
    </location>
</feature>
<feature type="binding site" evidence="3">
    <location>
        <begin position="134"/>
        <end position="135"/>
    </location>
    <ligand>
        <name>L-glutamine</name>
        <dbReference type="ChEBI" id="CHEBI:58359"/>
    </ligand>
</feature>
<dbReference type="GO" id="GO:0004359">
    <property type="term" value="F:glutaminase activity"/>
    <property type="evidence" value="ECO:0007669"/>
    <property type="project" value="UniProtKB-EC"/>
</dbReference>
<evidence type="ECO:0000256" key="2">
    <source>
        <dbReference type="ARBA" id="ARBA00022962"/>
    </source>
</evidence>
<feature type="binding site" evidence="3">
    <location>
        <begin position="47"/>
        <end position="49"/>
    </location>
    <ligand>
        <name>L-glutamine</name>
        <dbReference type="ChEBI" id="CHEBI:58359"/>
    </ligand>
</feature>
<comment type="pathway">
    <text evidence="3">Cofactor biosynthesis; pyridoxal 5'-phosphate biosynthesis.</text>
</comment>
<keyword evidence="3 4" id="KW-0378">Hydrolase</keyword>
<dbReference type="PROSITE" id="PS51274">
    <property type="entry name" value="GATASE_COBBQ"/>
    <property type="match status" value="1"/>
</dbReference>
<feature type="active site" description="Nucleophile" evidence="3">
    <location>
        <position position="79"/>
    </location>
</feature>
<dbReference type="CDD" id="cd01749">
    <property type="entry name" value="GATase1_PB"/>
    <property type="match status" value="1"/>
</dbReference>
<reference evidence="5" key="1">
    <citation type="journal article" date="2019" name="Int. J. Syst. Evol. Microbiol.">
        <title>The Global Catalogue of Microorganisms (GCM) 10K type strain sequencing project: providing services to taxonomists for standard genome sequencing and annotation.</title>
        <authorList>
            <consortium name="The Broad Institute Genomics Platform"/>
            <consortium name="The Broad Institute Genome Sequencing Center for Infectious Disease"/>
            <person name="Wu L."/>
            <person name="Ma J."/>
        </authorList>
    </citation>
    <scope>NUCLEOTIDE SEQUENCE [LARGE SCALE GENOMIC DNA]</scope>
    <source>
        <strain evidence="5">KCTC 3913</strain>
    </source>
</reference>
<evidence type="ECO:0000313" key="5">
    <source>
        <dbReference type="Proteomes" id="UP001597506"/>
    </source>
</evidence>
<dbReference type="SUPFAM" id="SSF52317">
    <property type="entry name" value="Class I glutamine amidotransferase-like"/>
    <property type="match status" value="1"/>
</dbReference>
<dbReference type="PROSITE" id="PS51273">
    <property type="entry name" value="GATASE_TYPE_1"/>
    <property type="match status" value="1"/>
</dbReference>
<dbReference type="Pfam" id="PF01174">
    <property type="entry name" value="SNO"/>
    <property type="match status" value="1"/>
</dbReference>
<accession>A0ABW5RNI4</accession>
<comment type="catalytic activity">
    <reaction evidence="3">
        <text>L-glutamine + H2O = L-glutamate + NH4(+)</text>
        <dbReference type="Rhea" id="RHEA:15889"/>
        <dbReference type="ChEBI" id="CHEBI:15377"/>
        <dbReference type="ChEBI" id="CHEBI:28938"/>
        <dbReference type="ChEBI" id="CHEBI:29985"/>
        <dbReference type="ChEBI" id="CHEBI:58359"/>
        <dbReference type="EC" id="3.5.1.2"/>
    </reaction>
</comment>
<dbReference type="GO" id="GO:0036381">
    <property type="term" value="F:pyridoxal 5'-phosphate synthase (glutamine hydrolysing) activity"/>
    <property type="evidence" value="ECO:0007669"/>
    <property type="project" value="UniProtKB-EC"/>
</dbReference>
<dbReference type="Proteomes" id="UP001597506">
    <property type="component" value="Unassembled WGS sequence"/>
</dbReference>
<keyword evidence="3 4" id="KW-0456">Lyase</keyword>
<keyword evidence="5" id="KW-1185">Reference proteome</keyword>
<comment type="catalytic activity">
    <reaction evidence="3">
        <text>aldehydo-D-ribose 5-phosphate + D-glyceraldehyde 3-phosphate + L-glutamine = pyridoxal 5'-phosphate + L-glutamate + phosphate + 3 H2O + H(+)</text>
        <dbReference type="Rhea" id="RHEA:31507"/>
        <dbReference type="ChEBI" id="CHEBI:15377"/>
        <dbReference type="ChEBI" id="CHEBI:15378"/>
        <dbReference type="ChEBI" id="CHEBI:29985"/>
        <dbReference type="ChEBI" id="CHEBI:43474"/>
        <dbReference type="ChEBI" id="CHEBI:58273"/>
        <dbReference type="ChEBI" id="CHEBI:58359"/>
        <dbReference type="ChEBI" id="CHEBI:59776"/>
        <dbReference type="ChEBI" id="CHEBI:597326"/>
        <dbReference type="EC" id="4.3.3.6"/>
    </reaction>
</comment>
<name>A0ABW5RNI4_9BACI</name>
<dbReference type="PANTHER" id="PTHR31559:SF0">
    <property type="entry name" value="PYRIDOXAL 5'-PHOSPHATE SYNTHASE SUBUNIT SNO1-RELATED"/>
    <property type="match status" value="1"/>
</dbReference>
<feature type="binding site" evidence="3">
    <location>
        <position position="106"/>
    </location>
    <ligand>
        <name>L-glutamine</name>
        <dbReference type="ChEBI" id="CHEBI:58359"/>
    </ligand>
</feature>
<organism evidence="4 5">
    <name type="scientific">Bacillus seohaeanensis</name>
    <dbReference type="NCBI Taxonomy" id="284580"/>
    <lineage>
        <taxon>Bacteria</taxon>
        <taxon>Bacillati</taxon>
        <taxon>Bacillota</taxon>
        <taxon>Bacilli</taxon>
        <taxon>Bacillales</taxon>
        <taxon>Bacillaceae</taxon>
        <taxon>Bacillus</taxon>
    </lineage>
</organism>
<comment type="caution">
    <text evidence="4">The sequence shown here is derived from an EMBL/GenBank/DDBJ whole genome shotgun (WGS) entry which is preliminary data.</text>
</comment>
<dbReference type="EMBL" id="JBHUMF010000010">
    <property type="protein sequence ID" value="MFD2680012.1"/>
    <property type="molecule type" value="Genomic_DNA"/>
</dbReference>
<feature type="active site" description="Charge relay system" evidence="3">
    <location>
        <position position="172"/>
    </location>
</feature>
<comment type="function">
    <text evidence="3">Catalyzes the hydrolysis of glutamine to glutamate and ammonia as part of the biosynthesis of pyridoxal 5'-phosphate. The resulting ammonia molecule is channeled to the active site of PdxS.</text>
</comment>
<dbReference type="InterPro" id="IPR002161">
    <property type="entry name" value="PdxT/SNO"/>
</dbReference>
<evidence type="ECO:0000256" key="3">
    <source>
        <dbReference type="HAMAP-Rule" id="MF_01615"/>
    </source>
</evidence>
<dbReference type="NCBIfam" id="TIGR03800">
    <property type="entry name" value="PLP_synth_Pdx2"/>
    <property type="match status" value="1"/>
</dbReference>
<dbReference type="PANTHER" id="PTHR31559">
    <property type="entry name" value="PYRIDOXAL 5'-PHOSPHATE SYNTHASE SUBUNIT SNO"/>
    <property type="match status" value="1"/>
</dbReference>
<protein>
    <recommendedName>
        <fullName evidence="3">Pyridoxal 5'-phosphate synthase subunit PdxT</fullName>
        <ecNumber evidence="3">4.3.3.6</ecNumber>
    </recommendedName>
    <alternativeName>
        <fullName evidence="3">Pdx2</fullName>
    </alternativeName>
    <alternativeName>
        <fullName evidence="3">Pyridoxal 5'-phosphate synthase glutaminase subunit</fullName>
        <ecNumber evidence="3">3.5.1.2</ecNumber>
    </alternativeName>
</protein>
<evidence type="ECO:0000313" key="4">
    <source>
        <dbReference type="EMBL" id="MFD2680012.1"/>
    </source>
</evidence>
<keyword evidence="2 3" id="KW-0315">Glutamine amidotransferase</keyword>
<dbReference type="EC" id="3.5.1.2" evidence="3"/>
<gene>
    <name evidence="3 4" type="primary">pdxT</name>
    <name evidence="4" type="ORF">ACFSUL_04515</name>
</gene>
<dbReference type="Gene3D" id="3.40.50.880">
    <property type="match status" value="1"/>
</dbReference>
<proteinExistence type="inferred from homology"/>
<evidence type="ECO:0000256" key="1">
    <source>
        <dbReference type="ARBA" id="ARBA00022898"/>
    </source>
</evidence>
<dbReference type="PROSITE" id="PS51130">
    <property type="entry name" value="PDXT_SNO_2"/>
    <property type="match status" value="1"/>
</dbReference>
<dbReference type="PIRSF" id="PIRSF005639">
    <property type="entry name" value="Glut_amidoT_SNO"/>
    <property type="match status" value="1"/>
</dbReference>